<name>A0A645F613_9ZZZZ</name>
<evidence type="ECO:0000256" key="1">
    <source>
        <dbReference type="SAM" id="MobiDB-lite"/>
    </source>
</evidence>
<reference evidence="2" key="1">
    <citation type="submission" date="2019-08" db="EMBL/GenBank/DDBJ databases">
        <authorList>
            <person name="Kucharzyk K."/>
            <person name="Murdoch R.W."/>
            <person name="Higgins S."/>
            <person name="Loffler F."/>
        </authorList>
    </citation>
    <scope>NUCLEOTIDE SEQUENCE</scope>
</reference>
<comment type="caution">
    <text evidence="2">The sequence shown here is derived from an EMBL/GenBank/DDBJ whole genome shotgun (WGS) entry which is preliminary data.</text>
</comment>
<accession>A0A645F613</accession>
<organism evidence="2">
    <name type="scientific">bioreactor metagenome</name>
    <dbReference type="NCBI Taxonomy" id="1076179"/>
    <lineage>
        <taxon>unclassified sequences</taxon>
        <taxon>metagenomes</taxon>
        <taxon>ecological metagenomes</taxon>
    </lineage>
</organism>
<gene>
    <name evidence="2" type="ORF">SDC9_156260</name>
</gene>
<protein>
    <submittedName>
        <fullName evidence="2">Uncharacterized protein</fullName>
    </submittedName>
</protein>
<sequence>MEVSSDNDSWVCPAIRARTMPTRRWTRTRIGITITETMVRRQSMRIIATNEAITVTALPRIEVSVEVSTPDTPPTSFCRRDWMTPVLVRVKKASSMACRCSNSRTRRSPVTELPTVEVSQVWTTFSAADSRYSPTMPTTSRISSDIDASPSTGNSA</sequence>
<dbReference type="AlphaFoldDB" id="A0A645F613"/>
<feature type="compositionally biased region" description="Polar residues" evidence="1">
    <location>
        <begin position="132"/>
        <end position="143"/>
    </location>
</feature>
<dbReference type="EMBL" id="VSSQ01055071">
    <property type="protein sequence ID" value="MPN08972.1"/>
    <property type="molecule type" value="Genomic_DNA"/>
</dbReference>
<proteinExistence type="predicted"/>
<evidence type="ECO:0000313" key="2">
    <source>
        <dbReference type="EMBL" id="MPN08972.1"/>
    </source>
</evidence>
<feature type="region of interest" description="Disordered" evidence="1">
    <location>
        <begin position="132"/>
        <end position="156"/>
    </location>
</feature>